<keyword evidence="2" id="KW-1185">Reference proteome</keyword>
<proteinExistence type="predicted"/>
<dbReference type="EMBL" id="MU007021">
    <property type="protein sequence ID" value="KAF2433332.1"/>
    <property type="molecule type" value="Genomic_DNA"/>
</dbReference>
<accession>A0A9P4NX75</accession>
<dbReference type="OrthoDB" id="62952at2759"/>
<evidence type="ECO:0000313" key="1">
    <source>
        <dbReference type="EMBL" id="KAF2433332.1"/>
    </source>
</evidence>
<name>A0A9P4NX75_9PEZI</name>
<dbReference type="AlphaFoldDB" id="A0A9P4NX75"/>
<sequence length="244" mass="28010">MVATPDLSDSSIEVISFHVDPGLPATTMSSSTTAIPIAESTTEEAIKPQTIAFIDMPAETREDVYKYAVLDMEMQIARGFALRRDDKTPDHLFISKDFIFPPDISHDLKIFSAWLGFLRASCKSLPNILYPLLFHPPIMLASRRTRDEAYETFLKSSTFCLEEVGLARYMQRWLRSIPDSFKWIRIIYLPEMRLMQRHRMLFILKACPRLSHLQMAFNTNELCSFVDGKLDKEKTTTGEAFAIE</sequence>
<reference evidence="1" key="1">
    <citation type="journal article" date="2020" name="Stud. Mycol.">
        <title>101 Dothideomycetes genomes: a test case for predicting lifestyles and emergence of pathogens.</title>
        <authorList>
            <person name="Haridas S."/>
            <person name="Albert R."/>
            <person name="Binder M."/>
            <person name="Bloem J."/>
            <person name="Labutti K."/>
            <person name="Salamov A."/>
            <person name="Andreopoulos B."/>
            <person name="Baker S."/>
            <person name="Barry K."/>
            <person name="Bills G."/>
            <person name="Bluhm B."/>
            <person name="Cannon C."/>
            <person name="Castanera R."/>
            <person name="Culley D."/>
            <person name="Daum C."/>
            <person name="Ezra D."/>
            <person name="Gonzalez J."/>
            <person name="Henrissat B."/>
            <person name="Kuo A."/>
            <person name="Liang C."/>
            <person name="Lipzen A."/>
            <person name="Lutzoni F."/>
            <person name="Magnuson J."/>
            <person name="Mondo S."/>
            <person name="Nolan M."/>
            <person name="Ohm R."/>
            <person name="Pangilinan J."/>
            <person name="Park H.-J."/>
            <person name="Ramirez L."/>
            <person name="Alfaro M."/>
            <person name="Sun H."/>
            <person name="Tritt A."/>
            <person name="Yoshinaga Y."/>
            <person name="Zwiers L.-H."/>
            <person name="Turgeon B."/>
            <person name="Goodwin S."/>
            <person name="Spatafora J."/>
            <person name="Crous P."/>
            <person name="Grigoriev I."/>
        </authorList>
    </citation>
    <scope>NUCLEOTIDE SEQUENCE</scope>
    <source>
        <strain evidence="1">CBS 130266</strain>
    </source>
</reference>
<organism evidence="1 2">
    <name type="scientific">Tothia fuscella</name>
    <dbReference type="NCBI Taxonomy" id="1048955"/>
    <lineage>
        <taxon>Eukaryota</taxon>
        <taxon>Fungi</taxon>
        <taxon>Dikarya</taxon>
        <taxon>Ascomycota</taxon>
        <taxon>Pezizomycotina</taxon>
        <taxon>Dothideomycetes</taxon>
        <taxon>Pleosporomycetidae</taxon>
        <taxon>Venturiales</taxon>
        <taxon>Cylindrosympodiaceae</taxon>
        <taxon>Tothia</taxon>
    </lineage>
</organism>
<evidence type="ECO:0000313" key="2">
    <source>
        <dbReference type="Proteomes" id="UP000800235"/>
    </source>
</evidence>
<dbReference type="Proteomes" id="UP000800235">
    <property type="component" value="Unassembled WGS sequence"/>
</dbReference>
<comment type="caution">
    <text evidence="1">The sequence shown here is derived from an EMBL/GenBank/DDBJ whole genome shotgun (WGS) entry which is preliminary data.</text>
</comment>
<protein>
    <submittedName>
        <fullName evidence="1">Uncharacterized protein</fullName>
    </submittedName>
</protein>
<gene>
    <name evidence="1" type="ORF">EJ08DRAFT_75309</name>
</gene>